<organism evidence="2 3">
    <name type="scientific">Streptomyces pharetrae CZA14</name>
    <dbReference type="NCBI Taxonomy" id="1144883"/>
    <lineage>
        <taxon>Bacteria</taxon>
        <taxon>Bacillati</taxon>
        <taxon>Actinomycetota</taxon>
        <taxon>Actinomycetes</taxon>
        <taxon>Kitasatosporales</taxon>
        <taxon>Streptomycetaceae</taxon>
        <taxon>Streptomyces</taxon>
    </lineage>
</organism>
<feature type="chain" id="PRO_5045854764" description="DUF3558 domain-containing protein" evidence="1">
    <location>
        <begin position="26"/>
        <end position="181"/>
    </location>
</feature>
<feature type="signal peptide" evidence="1">
    <location>
        <begin position="1"/>
        <end position="25"/>
    </location>
</feature>
<comment type="caution">
    <text evidence="2">The sequence shown here is derived from an EMBL/GenBank/DDBJ whole genome shotgun (WGS) entry which is preliminary data.</text>
</comment>
<sequence length="181" mass="20097">MKHYKQRGIARALVLSLGLSATVTACGASDADQVPDVVCGTPVSPDLTRPLLPSTEDLTEWSRVDRQEAISAPCTLLSNGDPVLELRFYWSMDAPNMAERSRYDSFFRNVAEWRPIKLGNEAIVGTNGSIVSGPCESGRNKHFTLEMHLPKAKITDYGLRKDIEKFMRAYYPGTLKTLSCQ</sequence>
<dbReference type="PROSITE" id="PS51257">
    <property type="entry name" value="PROKAR_LIPOPROTEIN"/>
    <property type="match status" value="1"/>
</dbReference>
<evidence type="ECO:0000313" key="3">
    <source>
        <dbReference type="Proteomes" id="UP000194266"/>
    </source>
</evidence>
<dbReference type="Proteomes" id="UP000194266">
    <property type="component" value="Unassembled WGS sequence"/>
</dbReference>
<evidence type="ECO:0008006" key="4">
    <source>
        <dbReference type="Google" id="ProtNLM"/>
    </source>
</evidence>
<proteinExistence type="predicted"/>
<dbReference type="RefSeq" id="WP_143659681.1">
    <property type="nucleotide sequence ID" value="NZ_MRYD01000008.1"/>
</dbReference>
<protein>
    <recommendedName>
        <fullName evidence="4">DUF3558 domain-containing protein</fullName>
    </recommendedName>
</protein>
<keyword evidence="1" id="KW-0732">Signal</keyword>
<evidence type="ECO:0000256" key="1">
    <source>
        <dbReference type="SAM" id="SignalP"/>
    </source>
</evidence>
<reference evidence="2 3" key="1">
    <citation type="submission" date="2016-12" db="EMBL/GenBank/DDBJ databases">
        <title>Genome Mining:The Detection of Biosynthetic Gene Clusters to Aid in the Expression of Curamycin A produced by Streptomyces sp. strain CZA14.</title>
        <authorList>
            <person name="Durrell K.A."/>
            <person name="Kirby B.M."/>
            <person name="Khan W."/>
            <person name="Mthethwa T."/>
            <person name="Le Roes-Hill M."/>
        </authorList>
    </citation>
    <scope>NUCLEOTIDE SEQUENCE [LARGE SCALE GENOMIC DNA]</scope>
    <source>
        <strain evidence="2 3">CZA14</strain>
    </source>
</reference>
<accession>A0ABX3YPZ8</accession>
<keyword evidence="3" id="KW-1185">Reference proteome</keyword>
<name>A0ABX3YPZ8_9ACTN</name>
<gene>
    <name evidence="2" type="ORF">OQI_03300</name>
</gene>
<dbReference type="EMBL" id="MRYD01000008">
    <property type="protein sequence ID" value="OSZ61882.1"/>
    <property type="molecule type" value="Genomic_DNA"/>
</dbReference>
<evidence type="ECO:0000313" key="2">
    <source>
        <dbReference type="EMBL" id="OSZ61882.1"/>
    </source>
</evidence>